<dbReference type="InterPro" id="IPR036770">
    <property type="entry name" value="Ankyrin_rpt-contain_sf"/>
</dbReference>
<dbReference type="PANTHER" id="PTHR24118:SF99">
    <property type="entry name" value="POTE ANKYRIN DOMAIN FAMILY MEMBER 3C-RELATED"/>
    <property type="match status" value="1"/>
</dbReference>
<dbReference type="Proteomes" id="UP000826195">
    <property type="component" value="Unassembled WGS sequence"/>
</dbReference>
<organism evidence="2 3">
    <name type="scientific">Cotesia glomerata</name>
    <name type="common">Lepidopteran parasitic wasp</name>
    <name type="synonym">Apanteles glomeratus</name>
    <dbReference type="NCBI Taxonomy" id="32391"/>
    <lineage>
        <taxon>Eukaryota</taxon>
        <taxon>Metazoa</taxon>
        <taxon>Ecdysozoa</taxon>
        <taxon>Arthropoda</taxon>
        <taxon>Hexapoda</taxon>
        <taxon>Insecta</taxon>
        <taxon>Pterygota</taxon>
        <taxon>Neoptera</taxon>
        <taxon>Endopterygota</taxon>
        <taxon>Hymenoptera</taxon>
        <taxon>Apocrita</taxon>
        <taxon>Ichneumonoidea</taxon>
        <taxon>Braconidae</taxon>
        <taxon>Microgastrinae</taxon>
        <taxon>Cotesia</taxon>
    </lineage>
</organism>
<dbReference type="AlphaFoldDB" id="A0AAV7HVC9"/>
<feature type="repeat" description="ANK" evidence="1">
    <location>
        <begin position="284"/>
        <end position="316"/>
    </location>
</feature>
<sequence>MMVKKYSQGKNSKFGRYSKKKDRKYFFKKKNPKKRINPLVLQKAIECPWTNSISRFLQAGIDANSAPKLLAPLLYTAVRSSKYTMVQQLIAAGADPNFVPKLGDCGHPPKFLVPSPKIQCPCPPLIIAVDKGNEKMAKLLIQNKADPNIISCYGSALNIAVEKGIFKIVKLLLRAGADINGGLNECKPLHTAISKNNYIMVKYLIKWNADVNIVGKHIYEKELKLYTPLQMAILKENLKIVRLLTNNKAKIDRTILHYSLNTNNLDIISFCAINSVDVNAVNSYGESALHIACQKKSIEVINILLDAGANINIKDKRKKTALDFCFDYSGHILVALKQHIVRIKTAGMFISQDVMQQFNQAHPNNFSSPIYNDVNFDYDGLQRRCLSELEVMKNIIVKNTSISFFQILQLNQHQLALLLLDTVYEDAISEDNLRLKFPIYGGMIFYRLSRAFNEKKSLVIVNDKLGQMFNQELPELIKRNIYGYFNYGELTMLSKM</sequence>
<dbReference type="PROSITE" id="PS50297">
    <property type="entry name" value="ANK_REP_REGION"/>
    <property type="match status" value="3"/>
</dbReference>
<dbReference type="PANTHER" id="PTHR24118">
    <property type="entry name" value="POTE ANKYRIN DOMAIN"/>
    <property type="match status" value="1"/>
</dbReference>
<dbReference type="EMBL" id="JAHXZJ010002982">
    <property type="protein sequence ID" value="KAH0535655.1"/>
    <property type="molecule type" value="Genomic_DNA"/>
</dbReference>
<dbReference type="InterPro" id="IPR002110">
    <property type="entry name" value="Ankyrin_rpt"/>
</dbReference>
<dbReference type="SUPFAM" id="SSF48403">
    <property type="entry name" value="Ankyrin repeat"/>
    <property type="match status" value="1"/>
</dbReference>
<evidence type="ECO:0000256" key="1">
    <source>
        <dbReference type="PROSITE-ProRule" id="PRU00023"/>
    </source>
</evidence>
<name>A0AAV7HVC9_COTGL</name>
<protein>
    <recommendedName>
        <fullName evidence="4">Ankyrin repeat protein</fullName>
    </recommendedName>
</protein>
<accession>A0AAV7HVC9</accession>
<dbReference type="Gene3D" id="1.25.40.20">
    <property type="entry name" value="Ankyrin repeat-containing domain"/>
    <property type="match status" value="1"/>
</dbReference>
<feature type="repeat" description="ANK" evidence="1">
    <location>
        <begin position="155"/>
        <end position="180"/>
    </location>
</feature>
<dbReference type="Pfam" id="PF12796">
    <property type="entry name" value="Ank_2"/>
    <property type="match status" value="2"/>
</dbReference>
<gene>
    <name evidence="2" type="ORF">KQX54_017964</name>
</gene>
<proteinExistence type="predicted"/>
<comment type="caution">
    <text evidence="2">The sequence shown here is derived from an EMBL/GenBank/DDBJ whole genome shotgun (WGS) entry which is preliminary data.</text>
</comment>
<evidence type="ECO:0000313" key="3">
    <source>
        <dbReference type="Proteomes" id="UP000826195"/>
    </source>
</evidence>
<evidence type="ECO:0000313" key="2">
    <source>
        <dbReference type="EMBL" id="KAH0535655.1"/>
    </source>
</evidence>
<keyword evidence="1" id="KW-0040">ANK repeat</keyword>
<dbReference type="PROSITE" id="PS50088">
    <property type="entry name" value="ANK_REPEAT"/>
    <property type="match status" value="3"/>
</dbReference>
<keyword evidence="3" id="KW-1185">Reference proteome</keyword>
<dbReference type="SMART" id="SM00248">
    <property type="entry name" value="ANK"/>
    <property type="match status" value="7"/>
</dbReference>
<reference evidence="2 3" key="1">
    <citation type="journal article" date="2021" name="J. Hered.">
        <title>A chromosome-level genome assembly of the parasitoid wasp, Cotesia glomerata (Hymenoptera: Braconidae).</title>
        <authorList>
            <person name="Pinto B.J."/>
            <person name="Weis J.J."/>
            <person name="Gamble T."/>
            <person name="Ode P.J."/>
            <person name="Paul R."/>
            <person name="Zaspel J.M."/>
        </authorList>
    </citation>
    <scope>NUCLEOTIDE SEQUENCE [LARGE SCALE GENOMIC DNA]</scope>
    <source>
        <strain evidence="2">CgM1</strain>
    </source>
</reference>
<feature type="repeat" description="ANK" evidence="1">
    <location>
        <begin position="184"/>
        <end position="216"/>
    </location>
</feature>
<evidence type="ECO:0008006" key="4">
    <source>
        <dbReference type="Google" id="ProtNLM"/>
    </source>
</evidence>